<evidence type="ECO:0000313" key="2">
    <source>
        <dbReference type="EMBL" id="MBE5037934.1"/>
    </source>
</evidence>
<keyword evidence="1" id="KW-0732">Signal</keyword>
<keyword evidence="3" id="KW-1185">Reference proteome</keyword>
<evidence type="ECO:0000313" key="3">
    <source>
        <dbReference type="Proteomes" id="UP000768567"/>
    </source>
</evidence>
<dbReference type="Proteomes" id="UP000768567">
    <property type="component" value="Unassembled WGS sequence"/>
</dbReference>
<name>A0ABR9R459_9FIRM</name>
<feature type="signal peptide" evidence="1">
    <location>
        <begin position="1"/>
        <end position="27"/>
    </location>
</feature>
<reference evidence="2 3" key="1">
    <citation type="submission" date="2020-10" db="EMBL/GenBank/DDBJ databases">
        <title>ChiBAC.</title>
        <authorList>
            <person name="Zenner C."/>
            <person name="Hitch T.C.A."/>
            <person name="Clavel T."/>
        </authorList>
    </citation>
    <scope>NUCLEOTIDE SEQUENCE [LARGE SCALE GENOMIC DNA]</scope>
    <source>
        <strain evidence="2 3">DSM 109015</strain>
    </source>
</reference>
<protein>
    <submittedName>
        <fullName evidence="2">Uncharacterized protein</fullName>
    </submittedName>
</protein>
<gene>
    <name evidence="2" type="ORF">INF35_09075</name>
</gene>
<dbReference type="EMBL" id="JADCKC010000002">
    <property type="protein sequence ID" value="MBE5037934.1"/>
    <property type="molecule type" value="Genomic_DNA"/>
</dbReference>
<feature type="chain" id="PRO_5047486221" evidence="1">
    <location>
        <begin position="28"/>
        <end position="409"/>
    </location>
</feature>
<dbReference type="RefSeq" id="WP_193501641.1">
    <property type="nucleotide sequence ID" value="NZ_JADCKC010000002.1"/>
</dbReference>
<evidence type="ECO:0000256" key="1">
    <source>
        <dbReference type="SAM" id="SignalP"/>
    </source>
</evidence>
<organism evidence="2 3">
    <name type="scientific">Gemmiger gallinarum</name>
    <dbReference type="NCBI Taxonomy" id="2779354"/>
    <lineage>
        <taxon>Bacteria</taxon>
        <taxon>Bacillati</taxon>
        <taxon>Bacillota</taxon>
        <taxon>Clostridia</taxon>
        <taxon>Eubacteriales</taxon>
        <taxon>Gemmiger</taxon>
    </lineage>
</organism>
<accession>A0ABR9R459</accession>
<sequence>MLHCKTFCRRGAGLVLAAALALSGCTAGLGSEPTVETDPAATPEAAPVLVPENQEDVAYTWMGDMTEEDGLSEDTASAVLEPTGPQMDKQTAANNAASLLASAGYSPEELGDPDAQLVLGLFSRQYYGGTMEPFSVDQLWPDVDALYMATYVVDGGPYSVGCLFDAITGKAYLITCNLFTGLSNNPFYPHDTQLEDIAAQKPNLSQETLDLVEPTYEAAVAAANAIDPAAFVEQLMPQLGWQVETMDSCTGSPWPDTFSEYWRQSMGARQNWQWLDDLRFTTQDGSRWVAYYDTACDRLLELVCLGQEGSVPEGLVRDRYLTWYLLQEGTPVPDLSFDNYLLQGSDGLWYAVTFLNGDDYDAFLQDTDFHAANYLETMSWLAPGEEYYSYIPLSDGFPLASGETTEAAG</sequence>
<proteinExistence type="predicted"/>
<comment type="caution">
    <text evidence="2">The sequence shown here is derived from an EMBL/GenBank/DDBJ whole genome shotgun (WGS) entry which is preliminary data.</text>
</comment>
<dbReference type="PROSITE" id="PS51257">
    <property type="entry name" value="PROKAR_LIPOPROTEIN"/>
    <property type="match status" value="1"/>
</dbReference>